<feature type="non-terminal residue" evidence="1">
    <location>
        <position position="1"/>
    </location>
</feature>
<protein>
    <submittedName>
        <fullName evidence="1">Uncharacterized protein</fullName>
    </submittedName>
</protein>
<proteinExistence type="predicted"/>
<dbReference type="AlphaFoldDB" id="K1GW51"/>
<reference evidence="1 2" key="1">
    <citation type="submission" date="2012-05" db="EMBL/GenBank/DDBJ databases">
        <title>The Genome Sequence of Fusobacterium periodontium Oral Taxon 201 Strain D10.</title>
        <authorList>
            <consortium name="The Broad Institute Genome Sequencing Platform"/>
            <consortium name="The Broad Institute Genome Sequencing Center for Infectious Disease"/>
            <person name="Earl A."/>
            <person name="Ward D."/>
            <person name="Feldgarden M."/>
            <person name="Gevers D."/>
            <person name="Strauss J."/>
            <person name="Sibley C."/>
            <person name="White A."/>
            <person name="Ambrose C.E."/>
            <person name="Allen-Vercoe E."/>
            <person name="Walker B."/>
            <person name="Young S.K."/>
            <person name="Zeng Q."/>
            <person name="Gargeya S."/>
            <person name="Fitzgerald M."/>
            <person name="Haas B."/>
            <person name="Abouelleil A."/>
            <person name="Alvarado L."/>
            <person name="Arachchi H.M."/>
            <person name="Berlin A.M."/>
            <person name="Chapman S.B."/>
            <person name="Goldberg J."/>
            <person name="Griggs A."/>
            <person name="Gujja S."/>
            <person name="Hansen M."/>
            <person name="Howarth C."/>
            <person name="Imamovic A."/>
            <person name="Larimer J."/>
            <person name="McCowan C."/>
            <person name="Montmayeur A."/>
            <person name="Murphy C."/>
            <person name="Neiman D."/>
            <person name="Pearson M."/>
            <person name="Priest M."/>
            <person name="Roberts A."/>
            <person name="Saif S."/>
            <person name="Shea T."/>
            <person name="Sisk P."/>
            <person name="Sykes S."/>
            <person name="Wortman J."/>
            <person name="Nusbaum C."/>
            <person name="Birren B."/>
        </authorList>
    </citation>
    <scope>NUCLEOTIDE SEQUENCE [LARGE SCALE GENOMIC DNA]</scope>
    <source>
        <strain evidence="1 2">D10</strain>
    </source>
</reference>
<dbReference type="EMBL" id="ACIF01000213">
    <property type="protein sequence ID" value="EKA93607.1"/>
    <property type="molecule type" value="Genomic_DNA"/>
</dbReference>
<evidence type="ECO:0000313" key="2">
    <source>
        <dbReference type="Proteomes" id="UP000005809"/>
    </source>
</evidence>
<evidence type="ECO:0000313" key="1">
    <source>
        <dbReference type="EMBL" id="EKA93607.1"/>
    </source>
</evidence>
<organism evidence="1 2">
    <name type="scientific">Fusobacterium periodonticum D10</name>
    <dbReference type="NCBI Taxonomy" id="620833"/>
    <lineage>
        <taxon>Bacteria</taxon>
        <taxon>Fusobacteriati</taxon>
        <taxon>Fusobacteriota</taxon>
        <taxon>Fusobacteriia</taxon>
        <taxon>Fusobacteriales</taxon>
        <taxon>Fusobacteriaceae</taxon>
        <taxon>Fusobacterium</taxon>
    </lineage>
</organism>
<gene>
    <name evidence="1" type="ORF">FPOG_01092</name>
</gene>
<dbReference type="Proteomes" id="UP000005809">
    <property type="component" value="Unassembled WGS sequence"/>
</dbReference>
<name>K1GW51_9FUSO</name>
<accession>K1GW51</accession>
<dbReference type="HOGENOM" id="CLU_3427497_0_0_0"/>
<comment type="caution">
    <text evidence="1">The sequence shown here is derived from an EMBL/GenBank/DDBJ whole genome shotgun (WGS) entry which is preliminary data.</text>
</comment>
<sequence>ENFGNAKNVDEVQRELDLKFK</sequence>